<gene>
    <name evidence="1" type="ORF">D2E76_16760</name>
</gene>
<name>A0ABD7HMH4_9MYCO</name>
<evidence type="ECO:0000313" key="1">
    <source>
        <dbReference type="EMBL" id="RIT36898.1"/>
    </source>
</evidence>
<dbReference type="RefSeq" id="WP_147382336.1">
    <property type="nucleotide sequence ID" value="NZ_QXBN01000012.1"/>
</dbReference>
<evidence type="ECO:0000313" key="2">
    <source>
        <dbReference type="Proteomes" id="UP000284557"/>
    </source>
</evidence>
<dbReference type="EMBL" id="QXBN01000012">
    <property type="protein sequence ID" value="RIT36898.1"/>
    <property type="molecule type" value="Genomic_DNA"/>
</dbReference>
<dbReference type="AlphaFoldDB" id="A0ABD7HMH4"/>
<reference evidence="1 2" key="1">
    <citation type="submission" date="2018-08" db="EMBL/GenBank/DDBJ databases">
        <title>Linezolid Resistance in Mycobacterium abscessus: MIC Distribution and Comprehensive Investigation of Resistance Mechanisms.</title>
        <authorList>
            <person name="Ye M."/>
            <person name="Xu L."/>
            <person name="Zou Y."/>
            <person name="Li B."/>
            <person name="Guo Q."/>
            <person name="Zhang Y."/>
            <person name="Zhan M."/>
            <person name="Xu B."/>
            <person name="Yu F."/>
            <person name="Zhang Z."/>
            <person name="Chu H."/>
        </authorList>
    </citation>
    <scope>NUCLEOTIDE SEQUENCE [LARGE SCALE GENOMIC DNA]</scope>
    <source>
        <strain evidence="1 2">G143</strain>
    </source>
</reference>
<proteinExistence type="predicted"/>
<dbReference type="Proteomes" id="UP000284557">
    <property type="component" value="Unassembled WGS sequence"/>
</dbReference>
<accession>A0ABD7HMH4</accession>
<comment type="caution">
    <text evidence="1">The sequence shown here is derived from an EMBL/GenBank/DDBJ whole genome shotgun (WGS) entry which is preliminary data.</text>
</comment>
<sequence length="186" mass="20136">MNTDADVMQIGAVQGVGAAAEIVTLLIDDDDGADVYGLYGSEDDAVSDFRRYLVDRFGEDAVGEAEADEEQGLASLVAYRTSVFPSPVPAPAVVSEVWLLTVDHRHGRDCAVFRTERDAVERLAEWVRQYWGEVVGQEYEDGAGARHFVPALPPIDGAVATEVYFAAKQGDESYVLGREPIAGVLQ</sequence>
<protein>
    <submittedName>
        <fullName evidence="1">Uncharacterized protein</fullName>
    </submittedName>
</protein>
<organism evidence="1 2">
    <name type="scientific">Mycobacteroides abscessus</name>
    <dbReference type="NCBI Taxonomy" id="36809"/>
    <lineage>
        <taxon>Bacteria</taxon>
        <taxon>Bacillati</taxon>
        <taxon>Actinomycetota</taxon>
        <taxon>Actinomycetes</taxon>
        <taxon>Mycobacteriales</taxon>
        <taxon>Mycobacteriaceae</taxon>
        <taxon>Mycobacteroides</taxon>
    </lineage>
</organism>